<dbReference type="InterPro" id="IPR011701">
    <property type="entry name" value="MFS"/>
</dbReference>
<dbReference type="PANTHER" id="PTHR43791">
    <property type="entry name" value="PERMEASE-RELATED"/>
    <property type="match status" value="1"/>
</dbReference>
<dbReference type="Proteomes" id="UP001337655">
    <property type="component" value="Unassembled WGS sequence"/>
</dbReference>
<feature type="transmembrane region" description="Helical" evidence="8">
    <location>
        <begin position="428"/>
        <end position="448"/>
    </location>
</feature>
<comment type="similarity">
    <text evidence="6">Belongs to the major facilitator superfamily. Allantoate permease family.</text>
</comment>
<comment type="caution">
    <text evidence="10">The sequence shown here is derived from an EMBL/GenBank/DDBJ whole genome shotgun (WGS) entry which is preliminary data.</text>
</comment>
<feature type="domain" description="Major facilitator superfamily (MFS) profile" evidence="9">
    <location>
        <begin position="43"/>
        <end position="453"/>
    </location>
</feature>
<sequence length="496" mass="54691">MDDDKRTDPNINSVENGTNESANVYHIDPAEEARVLRRIDWCVMPAMVTCFFFQFLDKQTINYASVFGLSEDLDLSGSDFSWAVSLFYFGQLASQYPTAYLISRFPVVKVVSLTIVLWGAMEMCLATPQSAAGLNAVRFLLGLFEGASAPGFVVITSNFYKRKEHPVRVAFWQSCSGLSQIIGALVMYGIGGASGLALENWRVMFLICGAATITAGLVYGLVMPRDTSTAWFLKPEDRQLATERLALDRATRDKSSFDVRQVKEALLDVQTWLLFCMGLFICLPSPILKFSSLVINGFGFGQFQTMLVGLPGGVFQIATIWAAAFGCRYTTNKRWLMGILLSSVPLLGSILLMTLPASAGWGIVVSTWLAACSSSLIVVALSFAASNVKGNTKKATVSGVFFLAYCTGCIVGPQLWQAEDAPRYIKGTSASVASWVLFMITLVVYRMVLSRENAKRDRDQHVEVEDDTHDEKAQHMGVSLDSDMTDRQDLKFRYTL</sequence>
<feature type="transmembrane region" description="Helical" evidence="8">
    <location>
        <begin position="136"/>
        <end position="157"/>
    </location>
</feature>
<feature type="transmembrane region" description="Helical" evidence="8">
    <location>
        <begin position="203"/>
        <end position="222"/>
    </location>
</feature>
<gene>
    <name evidence="10" type="ORF">LTR77_003695</name>
</gene>
<name>A0AAV9PEB1_9PEZI</name>
<feature type="region of interest" description="Disordered" evidence="7">
    <location>
        <begin position="458"/>
        <end position="478"/>
    </location>
</feature>
<proteinExistence type="inferred from homology"/>
<keyword evidence="5 8" id="KW-0472">Membrane</keyword>
<dbReference type="FunFam" id="1.20.1250.20:FF:000064">
    <property type="entry name" value="MFS allantoate transporter"/>
    <property type="match status" value="1"/>
</dbReference>
<dbReference type="AlphaFoldDB" id="A0AAV9PEB1"/>
<dbReference type="Gene3D" id="1.20.1250.20">
    <property type="entry name" value="MFS general substrate transporter like domains"/>
    <property type="match status" value="1"/>
</dbReference>
<dbReference type="GO" id="GO:0016020">
    <property type="term" value="C:membrane"/>
    <property type="evidence" value="ECO:0007669"/>
    <property type="project" value="UniProtKB-SubCell"/>
</dbReference>
<keyword evidence="2" id="KW-0813">Transport</keyword>
<feature type="transmembrane region" description="Helical" evidence="8">
    <location>
        <begin position="169"/>
        <end position="191"/>
    </location>
</feature>
<dbReference type="GeneID" id="89925041"/>
<reference evidence="10 11" key="1">
    <citation type="submission" date="2023-08" db="EMBL/GenBank/DDBJ databases">
        <title>Black Yeasts Isolated from many extreme environments.</title>
        <authorList>
            <person name="Coleine C."/>
            <person name="Stajich J.E."/>
            <person name="Selbmann L."/>
        </authorList>
    </citation>
    <scope>NUCLEOTIDE SEQUENCE [LARGE SCALE GENOMIC DNA]</scope>
    <source>
        <strain evidence="10 11">CCFEE 5935</strain>
    </source>
</reference>
<evidence type="ECO:0000256" key="6">
    <source>
        <dbReference type="ARBA" id="ARBA00037968"/>
    </source>
</evidence>
<dbReference type="InterPro" id="IPR036259">
    <property type="entry name" value="MFS_trans_sf"/>
</dbReference>
<keyword evidence="3 8" id="KW-0812">Transmembrane</keyword>
<dbReference type="InterPro" id="IPR020846">
    <property type="entry name" value="MFS_dom"/>
</dbReference>
<evidence type="ECO:0000256" key="2">
    <source>
        <dbReference type="ARBA" id="ARBA00022448"/>
    </source>
</evidence>
<accession>A0AAV9PEB1</accession>
<keyword evidence="11" id="KW-1185">Reference proteome</keyword>
<evidence type="ECO:0000256" key="8">
    <source>
        <dbReference type="SAM" id="Phobius"/>
    </source>
</evidence>
<evidence type="ECO:0000256" key="3">
    <source>
        <dbReference type="ARBA" id="ARBA00022692"/>
    </source>
</evidence>
<evidence type="ECO:0000313" key="10">
    <source>
        <dbReference type="EMBL" id="KAK5172058.1"/>
    </source>
</evidence>
<evidence type="ECO:0000256" key="5">
    <source>
        <dbReference type="ARBA" id="ARBA00023136"/>
    </source>
</evidence>
<protein>
    <recommendedName>
        <fullName evidence="9">Major facilitator superfamily (MFS) profile domain-containing protein</fullName>
    </recommendedName>
</protein>
<feature type="transmembrane region" description="Helical" evidence="8">
    <location>
        <begin position="272"/>
        <end position="291"/>
    </location>
</feature>
<keyword evidence="4 8" id="KW-1133">Transmembrane helix</keyword>
<feature type="compositionally biased region" description="Basic and acidic residues" evidence="7">
    <location>
        <begin position="458"/>
        <end position="474"/>
    </location>
</feature>
<dbReference type="SUPFAM" id="SSF103473">
    <property type="entry name" value="MFS general substrate transporter"/>
    <property type="match status" value="1"/>
</dbReference>
<evidence type="ECO:0000259" key="9">
    <source>
        <dbReference type="PROSITE" id="PS50850"/>
    </source>
</evidence>
<dbReference type="PROSITE" id="PS50850">
    <property type="entry name" value="MFS"/>
    <property type="match status" value="1"/>
</dbReference>
<dbReference type="RefSeq" id="XP_064660902.1">
    <property type="nucleotide sequence ID" value="XM_064800951.1"/>
</dbReference>
<evidence type="ECO:0000256" key="7">
    <source>
        <dbReference type="SAM" id="MobiDB-lite"/>
    </source>
</evidence>
<feature type="transmembrane region" description="Helical" evidence="8">
    <location>
        <begin position="303"/>
        <end position="323"/>
    </location>
</feature>
<evidence type="ECO:0000256" key="1">
    <source>
        <dbReference type="ARBA" id="ARBA00004141"/>
    </source>
</evidence>
<dbReference type="EMBL" id="JAVRRT010000005">
    <property type="protein sequence ID" value="KAK5172058.1"/>
    <property type="molecule type" value="Genomic_DNA"/>
</dbReference>
<dbReference type="GO" id="GO:0022857">
    <property type="term" value="F:transmembrane transporter activity"/>
    <property type="evidence" value="ECO:0007669"/>
    <property type="project" value="InterPro"/>
</dbReference>
<feature type="transmembrane region" description="Helical" evidence="8">
    <location>
        <begin position="395"/>
        <end position="416"/>
    </location>
</feature>
<organism evidence="10 11">
    <name type="scientific">Saxophila tyrrhenica</name>
    <dbReference type="NCBI Taxonomy" id="1690608"/>
    <lineage>
        <taxon>Eukaryota</taxon>
        <taxon>Fungi</taxon>
        <taxon>Dikarya</taxon>
        <taxon>Ascomycota</taxon>
        <taxon>Pezizomycotina</taxon>
        <taxon>Dothideomycetes</taxon>
        <taxon>Dothideomycetidae</taxon>
        <taxon>Mycosphaerellales</taxon>
        <taxon>Extremaceae</taxon>
        <taxon>Saxophila</taxon>
    </lineage>
</organism>
<feature type="transmembrane region" description="Helical" evidence="8">
    <location>
        <begin position="101"/>
        <end position="121"/>
    </location>
</feature>
<feature type="transmembrane region" description="Helical" evidence="8">
    <location>
        <begin position="335"/>
        <end position="355"/>
    </location>
</feature>
<dbReference type="PANTHER" id="PTHR43791:SF103">
    <property type="entry name" value="MAJOR FACILITATOR SUPERFAMILY (MFS) PROFILE DOMAIN-CONTAINING PROTEIN-RELATED"/>
    <property type="match status" value="1"/>
</dbReference>
<evidence type="ECO:0000313" key="11">
    <source>
        <dbReference type="Proteomes" id="UP001337655"/>
    </source>
</evidence>
<feature type="transmembrane region" description="Helical" evidence="8">
    <location>
        <begin position="361"/>
        <end position="383"/>
    </location>
</feature>
<dbReference type="Pfam" id="PF07690">
    <property type="entry name" value="MFS_1"/>
    <property type="match status" value="1"/>
</dbReference>
<comment type="subcellular location">
    <subcellularLocation>
        <location evidence="1">Membrane</location>
        <topology evidence="1">Multi-pass membrane protein</topology>
    </subcellularLocation>
</comment>
<evidence type="ECO:0000256" key="4">
    <source>
        <dbReference type="ARBA" id="ARBA00022989"/>
    </source>
</evidence>